<organism evidence="1 3">
    <name type="scientific">Panicum virgatum</name>
    <name type="common">Blackwell switchgrass</name>
    <dbReference type="NCBI Taxonomy" id="38727"/>
    <lineage>
        <taxon>Eukaryota</taxon>
        <taxon>Viridiplantae</taxon>
        <taxon>Streptophyta</taxon>
        <taxon>Embryophyta</taxon>
        <taxon>Tracheophyta</taxon>
        <taxon>Spermatophyta</taxon>
        <taxon>Magnoliopsida</taxon>
        <taxon>Liliopsida</taxon>
        <taxon>Poales</taxon>
        <taxon>Poaceae</taxon>
        <taxon>PACMAD clade</taxon>
        <taxon>Panicoideae</taxon>
        <taxon>Panicodae</taxon>
        <taxon>Paniceae</taxon>
        <taxon>Panicinae</taxon>
        <taxon>Panicum</taxon>
        <taxon>Panicum sect. Hiantes</taxon>
    </lineage>
</organism>
<dbReference type="Proteomes" id="UP000823388">
    <property type="component" value="Chromosome 8K"/>
</dbReference>
<gene>
    <name evidence="2" type="ORF">PVAP13_8KG138904</name>
    <name evidence="1" type="ORF">PVAP13_8KG141106</name>
</gene>
<evidence type="ECO:0000313" key="3">
    <source>
        <dbReference type="Proteomes" id="UP000823388"/>
    </source>
</evidence>
<accession>A0A8T0PHT9</accession>
<dbReference type="AlphaFoldDB" id="A0A8T0PHT9"/>
<evidence type="ECO:0000313" key="1">
    <source>
        <dbReference type="EMBL" id="KAG2561130.1"/>
    </source>
</evidence>
<name>A0A8T0PHT9_PANVG</name>
<reference evidence="1 3" key="1">
    <citation type="submission" date="2020-05" db="EMBL/GenBank/DDBJ databases">
        <title>WGS assembly of Panicum virgatum.</title>
        <authorList>
            <person name="Lovell J.T."/>
            <person name="Jenkins J."/>
            <person name="Shu S."/>
            <person name="Juenger T.E."/>
            <person name="Schmutz J."/>
        </authorList>
    </citation>
    <scope>NUCLEOTIDE SEQUENCE [LARGE SCALE GENOMIC DNA]</scope>
    <source>
        <strain evidence="1">AP13</strain>
        <strain evidence="3">cv. AP13</strain>
    </source>
</reference>
<evidence type="ECO:0000313" key="2">
    <source>
        <dbReference type="EMBL" id="KAG2561139.1"/>
    </source>
</evidence>
<dbReference type="EMBL" id="CM029051">
    <property type="protein sequence ID" value="KAG2561139.1"/>
    <property type="molecule type" value="Genomic_DNA"/>
</dbReference>
<comment type="caution">
    <text evidence="1">The sequence shown here is derived from an EMBL/GenBank/DDBJ whole genome shotgun (WGS) entry which is preliminary data.</text>
</comment>
<dbReference type="EMBL" id="CM029051">
    <property type="protein sequence ID" value="KAG2561130.1"/>
    <property type="molecule type" value="Genomic_DNA"/>
</dbReference>
<protein>
    <submittedName>
        <fullName evidence="1">Uncharacterized protein</fullName>
    </submittedName>
</protein>
<sequence>MTKKGQECNNENPNPGWMLDMECVEPDRVCLMDLKVESRKNTLFGMLQLNNVPFFRSSAITKSNSQDGWTPQHFAIQSRIEI</sequence>
<proteinExistence type="predicted"/>
<keyword evidence="3" id="KW-1185">Reference proteome</keyword>